<name>A0A2U1B889_9BACT</name>
<comment type="caution">
    <text evidence="1">The sequence shown here is derived from an EMBL/GenBank/DDBJ whole genome shotgun (WGS) entry which is preliminary data.</text>
</comment>
<accession>A0A2U1B889</accession>
<dbReference type="AlphaFoldDB" id="A0A2U1B889"/>
<protein>
    <submittedName>
        <fullName evidence="1">Uncharacterized protein</fullName>
    </submittedName>
</protein>
<dbReference type="EMBL" id="QEKH01000004">
    <property type="protein sequence ID" value="PVY44875.1"/>
    <property type="molecule type" value="Genomic_DNA"/>
</dbReference>
<proteinExistence type="predicted"/>
<sequence length="82" mass="8974">MGGDSVQPAVFIPYDVESAGYLRALGVERIAAYAVELMHAKLAEEEIPPGKCAGLSRNWLCAKAVFLPHIDGAWYCRPVPMR</sequence>
<organism evidence="1 2">
    <name type="scientific">Victivallis vadensis</name>
    <dbReference type="NCBI Taxonomy" id="172901"/>
    <lineage>
        <taxon>Bacteria</taxon>
        <taxon>Pseudomonadati</taxon>
        <taxon>Lentisphaerota</taxon>
        <taxon>Lentisphaeria</taxon>
        <taxon>Victivallales</taxon>
        <taxon>Victivallaceae</taxon>
        <taxon>Victivallis</taxon>
    </lineage>
</organism>
<evidence type="ECO:0000313" key="1">
    <source>
        <dbReference type="EMBL" id="PVY44875.1"/>
    </source>
</evidence>
<gene>
    <name evidence="1" type="ORF">C8D82_10417</name>
</gene>
<dbReference type="Proteomes" id="UP000245959">
    <property type="component" value="Unassembled WGS sequence"/>
</dbReference>
<keyword evidence="2" id="KW-1185">Reference proteome</keyword>
<reference evidence="1 2" key="1">
    <citation type="submission" date="2018-04" db="EMBL/GenBank/DDBJ databases">
        <title>Genomic Encyclopedia of Type Strains, Phase IV (KMG-IV): sequencing the most valuable type-strain genomes for metagenomic binning, comparative biology and taxonomic classification.</title>
        <authorList>
            <person name="Goeker M."/>
        </authorList>
    </citation>
    <scope>NUCLEOTIDE SEQUENCE [LARGE SCALE GENOMIC DNA]</scope>
    <source>
        <strain evidence="1 2">DSM 14823</strain>
    </source>
</reference>
<evidence type="ECO:0000313" key="2">
    <source>
        <dbReference type="Proteomes" id="UP000245959"/>
    </source>
</evidence>